<evidence type="ECO:0000256" key="1">
    <source>
        <dbReference type="ARBA" id="ARBA00005695"/>
    </source>
</evidence>
<evidence type="ECO:0000256" key="3">
    <source>
        <dbReference type="ARBA" id="ARBA00022729"/>
    </source>
</evidence>
<feature type="domain" description="Solute-binding protein family 5" evidence="4">
    <location>
        <begin position="66"/>
        <end position="418"/>
    </location>
</feature>
<dbReference type="AlphaFoldDB" id="A0A348AED2"/>
<sequence length="521" mass="57037">MLVMFLLLTVGCSRTKTENAAADQKTELILALGAEPEGGFDPTTGWGRYGSTLFQSTLLKRDNNLKIVNDLATDYMVSDDGLVWTVKIRNDVKFSDGKPLTAADAKYTFETAAKSGSVVDLNNLNNVEAVDDSTVKFILNKPQSTFVNLLVCTGIVPRHAHDKDYGKKPMGSGPYKFVQWDKGQQLIVEVNPLYYGPKPYFTKITFLYLSEDAAMAAANAGKLDMAAIPASFSKQRVAGMTLLPVDSVDNRGILFPYVKSGGKTDKGLAVGNDVTADIAIRKAVNVAINRKALVDGILEGQGTPAYSVCDGLPWWNKDTVVKDNDAAEAKKILNDGGWKDTDGDGMLEKGTLKAQFTLLYPASDKIRQSLAIAVADMLKPFGIIINAEGKSWDDIGKLQHSNAIVFGWGSHTPLEMYSLFSSKMAGIEYFNAGYYSNPAVDAYMDKALAAADENQANEFWKKAQWDGQTGLSARGDAPWAWLVNLKHCYLVKDNLDIGKPKVEPHGEGWPVTDNITEWRWK</sequence>
<protein>
    <submittedName>
        <fullName evidence="5">Oligopeptide-binding protein AppA</fullName>
    </submittedName>
</protein>
<dbReference type="SUPFAM" id="SSF53850">
    <property type="entry name" value="Periplasmic binding protein-like II"/>
    <property type="match status" value="1"/>
</dbReference>
<dbReference type="PIRSF" id="PIRSF002741">
    <property type="entry name" value="MppA"/>
    <property type="match status" value="1"/>
</dbReference>
<evidence type="ECO:0000259" key="4">
    <source>
        <dbReference type="Pfam" id="PF00496"/>
    </source>
</evidence>
<keyword evidence="2" id="KW-0813">Transport</keyword>
<dbReference type="InterPro" id="IPR030678">
    <property type="entry name" value="Peptide/Ni-bd"/>
</dbReference>
<dbReference type="GO" id="GO:1904680">
    <property type="term" value="F:peptide transmembrane transporter activity"/>
    <property type="evidence" value="ECO:0007669"/>
    <property type="project" value="TreeGrafter"/>
</dbReference>
<accession>A0A348AED2</accession>
<dbReference type="KEGG" id="mana:MAMMFC1_00063"/>
<dbReference type="InterPro" id="IPR000914">
    <property type="entry name" value="SBP_5_dom"/>
</dbReference>
<reference evidence="5 6" key="1">
    <citation type="journal article" date="2018" name="Int. J. Syst. Evol. Microbiol.">
        <title>Methylomusa anaerophila gen. nov., sp. nov., an anaerobic methanol-utilizing bacterium isolated from a microbial fuel cell.</title>
        <authorList>
            <person name="Amano N."/>
            <person name="Yamamuro A."/>
            <person name="Miyahara M."/>
            <person name="Kouzuma A."/>
            <person name="Abe T."/>
            <person name="Watanabe K."/>
        </authorList>
    </citation>
    <scope>NUCLEOTIDE SEQUENCE [LARGE SCALE GENOMIC DNA]</scope>
    <source>
        <strain evidence="5 6">MMFC1</strain>
    </source>
</reference>
<proteinExistence type="inferred from homology"/>
<keyword evidence="3" id="KW-0732">Signal</keyword>
<dbReference type="Pfam" id="PF00496">
    <property type="entry name" value="SBP_bac_5"/>
    <property type="match status" value="1"/>
</dbReference>
<keyword evidence="6" id="KW-1185">Reference proteome</keyword>
<dbReference type="GO" id="GO:0015833">
    <property type="term" value="P:peptide transport"/>
    <property type="evidence" value="ECO:0007669"/>
    <property type="project" value="TreeGrafter"/>
</dbReference>
<gene>
    <name evidence="5" type="primary">appA_1</name>
    <name evidence="5" type="ORF">MAMMFC1_00063</name>
</gene>
<comment type="similarity">
    <text evidence="1">Belongs to the bacterial solute-binding protein 5 family.</text>
</comment>
<organism evidence="5 6">
    <name type="scientific">Methylomusa anaerophila</name>
    <dbReference type="NCBI Taxonomy" id="1930071"/>
    <lineage>
        <taxon>Bacteria</taxon>
        <taxon>Bacillati</taxon>
        <taxon>Bacillota</taxon>
        <taxon>Negativicutes</taxon>
        <taxon>Selenomonadales</taxon>
        <taxon>Sporomusaceae</taxon>
        <taxon>Methylomusa</taxon>
    </lineage>
</organism>
<dbReference type="GO" id="GO:0043190">
    <property type="term" value="C:ATP-binding cassette (ABC) transporter complex"/>
    <property type="evidence" value="ECO:0007669"/>
    <property type="project" value="InterPro"/>
</dbReference>
<dbReference type="InterPro" id="IPR039424">
    <property type="entry name" value="SBP_5"/>
</dbReference>
<dbReference type="Gene3D" id="3.10.105.10">
    <property type="entry name" value="Dipeptide-binding Protein, Domain 3"/>
    <property type="match status" value="1"/>
</dbReference>
<dbReference type="Proteomes" id="UP000276437">
    <property type="component" value="Chromosome"/>
</dbReference>
<evidence type="ECO:0000256" key="2">
    <source>
        <dbReference type="ARBA" id="ARBA00022448"/>
    </source>
</evidence>
<dbReference type="Gene3D" id="3.40.190.10">
    <property type="entry name" value="Periplasmic binding protein-like II"/>
    <property type="match status" value="1"/>
</dbReference>
<evidence type="ECO:0000313" key="5">
    <source>
        <dbReference type="EMBL" id="BBB89430.1"/>
    </source>
</evidence>
<evidence type="ECO:0000313" key="6">
    <source>
        <dbReference type="Proteomes" id="UP000276437"/>
    </source>
</evidence>
<name>A0A348AED2_9FIRM</name>
<dbReference type="EMBL" id="AP018449">
    <property type="protein sequence ID" value="BBB89430.1"/>
    <property type="molecule type" value="Genomic_DNA"/>
</dbReference>
<dbReference type="PANTHER" id="PTHR30290:SF9">
    <property type="entry name" value="OLIGOPEPTIDE-BINDING PROTEIN APPA"/>
    <property type="match status" value="1"/>
</dbReference>
<dbReference type="PANTHER" id="PTHR30290">
    <property type="entry name" value="PERIPLASMIC BINDING COMPONENT OF ABC TRANSPORTER"/>
    <property type="match status" value="1"/>
</dbReference>
<dbReference type="CDD" id="cd08518">
    <property type="entry name" value="PBP2_NikA_DppA_OppA_like_19"/>
    <property type="match status" value="1"/>
</dbReference>
<dbReference type="GO" id="GO:0042597">
    <property type="term" value="C:periplasmic space"/>
    <property type="evidence" value="ECO:0007669"/>
    <property type="project" value="UniProtKB-ARBA"/>
</dbReference>